<gene>
    <name evidence="2" type="ORF">DDB_G0281717</name>
</gene>
<dbReference type="AlphaFoldDB" id="Q54TJ1"/>
<name>Q54TJ1_DICDI</name>
<dbReference type="EMBL" id="AAFI02000042">
    <property type="protein sequence ID" value="EAL66620.1"/>
    <property type="molecule type" value="Genomic_DNA"/>
</dbReference>
<dbReference type="GeneID" id="8623210"/>
<proteinExistence type="predicted"/>
<evidence type="ECO:0000259" key="1">
    <source>
        <dbReference type="Pfam" id="PF18063"/>
    </source>
</evidence>
<dbReference type="PaxDb" id="44689-DDB0204628"/>
<evidence type="ECO:0000313" key="3">
    <source>
        <dbReference type="Proteomes" id="UP000002195"/>
    </source>
</evidence>
<dbReference type="VEuPathDB" id="AmoebaDB:DDB_G0281717"/>
<dbReference type="Pfam" id="PF18063">
    <property type="entry name" value="BB_PF"/>
    <property type="match status" value="1"/>
</dbReference>
<dbReference type="Proteomes" id="UP000002195">
    <property type="component" value="Unassembled WGS sequence"/>
</dbReference>
<dbReference type="HOGENOM" id="CLU_2532198_0_0_1"/>
<keyword evidence="3" id="KW-1185">Reference proteome</keyword>
<feature type="domain" description="Monalysin Pore-forming" evidence="1">
    <location>
        <begin position="22"/>
        <end position="81"/>
    </location>
</feature>
<evidence type="ECO:0000313" key="2">
    <source>
        <dbReference type="EMBL" id="EAL66620.1"/>
    </source>
</evidence>
<dbReference type="InParanoid" id="Q54TJ1"/>
<dbReference type="KEGG" id="ddi:DDB_G0281717"/>
<dbReference type="RefSeq" id="XP_640600.1">
    <property type="nucleotide sequence ID" value="XM_635508.1"/>
</dbReference>
<comment type="caution">
    <text evidence="2">The sequence shown here is derived from an EMBL/GenBank/DDBJ whole genome shotgun (WGS) entry which is preliminary data.</text>
</comment>
<sequence>MDVNNLMELKESILKAEKENEEKLNKEDYRCYVAPCAAFAKYIKSYPVVGTVETTLEKKKGFTTRFKTTDDINEKLSASFKGWK</sequence>
<organism evidence="2 3">
    <name type="scientific">Dictyostelium discoideum</name>
    <name type="common">Social amoeba</name>
    <dbReference type="NCBI Taxonomy" id="44689"/>
    <lineage>
        <taxon>Eukaryota</taxon>
        <taxon>Amoebozoa</taxon>
        <taxon>Evosea</taxon>
        <taxon>Eumycetozoa</taxon>
        <taxon>Dictyostelia</taxon>
        <taxon>Dictyosteliales</taxon>
        <taxon>Dictyosteliaceae</taxon>
        <taxon>Dictyostelium</taxon>
    </lineage>
</organism>
<protein>
    <recommendedName>
        <fullName evidence="1">Monalysin Pore-forming domain-containing protein</fullName>
    </recommendedName>
</protein>
<reference evidence="2 3" key="1">
    <citation type="journal article" date="2005" name="Nature">
        <title>The genome of the social amoeba Dictyostelium discoideum.</title>
        <authorList>
            <consortium name="The Dictyostelium discoideum Sequencing Consortium"/>
            <person name="Eichinger L."/>
            <person name="Pachebat J.A."/>
            <person name="Glockner G."/>
            <person name="Rajandream M.A."/>
            <person name="Sucgang R."/>
            <person name="Berriman M."/>
            <person name="Song J."/>
            <person name="Olsen R."/>
            <person name="Szafranski K."/>
            <person name="Xu Q."/>
            <person name="Tunggal B."/>
            <person name="Kummerfeld S."/>
            <person name="Madera M."/>
            <person name="Konfortov B.A."/>
            <person name="Rivero F."/>
            <person name="Bankier A.T."/>
            <person name="Lehmann R."/>
            <person name="Hamlin N."/>
            <person name="Davies R."/>
            <person name="Gaudet P."/>
            <person name="Fey P."/>
            <person name="Pilcher K."/>
            <person name="Chen G."/>
            <person name="Saunders D."/>
            <person name="Sodergren E."/>
            <person name="Davis P."/>
            <person name="Kerhornou A."/>
            <person name="Nie X."/>
            <person name="Hall N."/>
            <person name="Anjard C."/>
            <person name="Hemphill L."/>
            <person name="Bason N."/>
            <person name="Farbrother P."/>
            <person name="Desany B."/>
            <person name="Just E."/>
            <person name="Morio T."/>
            <person name="Rost R."/>
            <person name="Churcher C."/>
            <person name="Cooper J."/>
            <person name="Haydock S."/>
            <person name="van Driessche N."/>
            <person name="Cronin A."/>
            <person name="Goodhead I."/>
            <person name="Muzny D."/>
            <person name="Mourier T."/>
            <person name="Pain A."/>
            <person name="Lu M."/>
            <person name="Harper D."/>
            <person name="Lindsay R."/>
            <person name="Hauser H."/>
            <person name="James K."/>
            <person name="Quiles M."/>
            <person name="Madan Babu M."/>
            <person name="Saito T."/>
            <person name="Buchrieser C."/>
            <person name="Wardroper A."/>
            <person name="Felder M."/>
            <person name="Thangavelu M."/>
            <person name="Johnson D."/>
            <person name="Knights A."/>
            <person name="Loulseged H."/>
            <person name="Mungall K."/>
            <person name="Oliver K."/>
            <person name="Price C."/>
            <person name="Quail M.A."/>
            <person name="Urushihara H."/>
            <person name="Hernandez J."/>
            <person name="Rabbinowitsch E."/>
            <person name="Steffen D."/>
            <person name="Sanders M."/>
            <person name="Ma J."/>
            <person name="Kohara Y."/>
            <person name="Sharp S."/>
            <person name="Simmonds M."/>
            <person name="Spiegler S."/>
            <person name="Tivey A."/>
            <person name="Sugano S."/>
            <person name="White B."/>
            <person name="Walker D."/>
            <person name="Woodward J."/>
            <person name="Winckler T."/>
            <person name="Tanaka Y."/>
            <person name="Shaulsky G."/>
            <person name="Schleicher M."/>
            <person name="Weinstock G."/>
            <person name="Rosenthal A."/>
            <person name="Cox E.C."/>
            <person name="Chisholm R.L."/>
            <person name="Gibbs R."/>
            <person name="Loomis W.F."/>
            <person name="Platzer M."/>
            <person name="Kay R.R."/>
            <person name="Williams J."/>
            <person name="Dear P.H."/>
            <person name="Noegel A.A."/>
            <person name="Barrell B."/>
            <person name="Kuspa A."/>
        </authorList>
    </citation>
    <scope>NUCLEOTIDE SEQUENCE [LARGE SCALE GENOMIC DNA]</scope>
    <source>
        <strain evidence="2 3">AX4</strain>
    </source>
</reference>
<dbReference type="InterPro" id="IPR040927">
    <property type="entry name" value="PF_Monalysin"/>
</dbReference>
<accession>Q54TJ1</accession>